<gene>
    <name evidence="1" type="ORF">Asppvi_003482</name>
</gene>
<evidence type="ECO:0000313" key="2">
    <source>
        <dbReference type="Proteomes" id="UP001043456"/>
    </source>
</evidence>
<protein>
    <submittedName>
        <fullName evidence="1">Uncharacterized protein</fullName>
    </submittedName>
</protein>
<dbReference type="RefSeq" id="XP_043155380.1">
    <property type="nucleotide sequence ID" value="XM_043299445.1"/>
</dbReference>
<dbReference type="AlphaFoldDB" id="A0A9P3BA32"/>
<dbReference type="Proteomes" id="UP001043456">
    <property type="component" value="Unassembled WGS sequence"/>
</dbReference>
<dbReference type="GeneID" id="67002094"/>
<dbReference type="EMBL" id="BHVY01000002">
    <property type="protein sequence ID" value="GIJ84633.1"/>
    <property type="molecule type" value="Genomic_DNA"/>
</dbReference>
<accession>A0A9P3BA32</accession>
<proteinExistence type="predicted"/>
<sequence>MAGKNLATTFTHVIKLDEHDNSEVKRSVLDRTEAKYNRILNIFDLFLKLHPRASPLPDIKSFKGFMEFMAKNLKGQIEENATVGTVDSYHREFVTALSR</sequence>
<dbReference type="OrthoDB" id="4357582at2759"/>
<evidence type="ECO:0000313" key="1">
    <source>
        <dbReference type="EMBL" id="GIJ84633.1"/>
    </source>
</evidence>
<reference evidence="1 2" key="1">
    <citation type="submission" date="2018-10" db="EMBL/GenBank/DDBJ databases">
        <title>Pan-genome distribution and transcriptional activeness of fungal secondary metabolism genes in Aspergillus section Fumigati.</title>
        <authorList>
            <person name="Takahashi H."/>
            <person name="Umemura M."/>
            <person name="Ninomiya A."/>
            <person name="Kusuya Y."/>
            <person name="Urayama S."/>
            <person name="Shimizu M."/>
            <person name="Watanabe A."/>
            <person name="Kamei K."/>
            <person name="Yaguchi T."/>
            <person name="Hagiwara D."/>
        </authorList>
    </citation>
    <scope>NUCLEOTIDE SEQUENCE [LARGE SCALE GENOMIC DNA]</scope>
    <source>
        <strain evidence="1 2">IFM 55266</strain>
    </source>
</reference>
<comment type="caution">
    <text evidence="1">The sequence shown here is derived from an EMBL/GenBank/DDBJ whole genome shotgun (WGS) entry which is preliminary data.</text>
</comment>
<organism evidence="1 2">
    <name type="scientific">Aspergillus pseudoviridinutans</name>
    <dbReference type="NCBI Taxonomy" id="1517512"/>
    <lineage>
        <taxon>Eukaryota</taxon>
        <taxon>Fungi</taxon>
        <taxon>Dikarya</taxon>
        <taxon>Ascomycota</taxon>
        <taxon>Pezizomycotina</taxon>
        <taxon>Eurotiomycetes</taxon>
        <taxon>Eurotiomycetidae</taxon>
        <taxon>Eurotiales</taxon>
        <taxon>Aspergillaceae</taxon>
        <taxon>Aspergillus</taxon>
        <taxon>Aspergillus subgen. Fumigati</taxon>
    </lineage>
</organism>
<keyword evidence="2" id="KW-1185">Reference proteome</keyword>
<name>A0A9P3BA32_9EURO</name>